<evidence type="ECO:0000313" key="4">
    <source>
        <dbReference type="Proteomes" id="UP000593892"/>
    </source>
</evidence>
<dbReference type="RefSeq" id="WP_194447814.1">
    <property type="nucleotide sequence ID" value="NZ_CP063849.1"/>
</dbReference>
<evidence type="ECO:0000259" key="2">
    <source>
        <dbReference type="Pfam" id="PF18582"/>
    </source>
</evidence>
<dbReference type="Proteomes" id="UP000593892">
    <property type="component" value="Chromosome"/>
</dbReference>
<dbReference type="KEGG" id="pfer:IRI77_25490"/>
<feature type="chain" id="PRO_5032655492" description="Hydrazine synthase alpha subunit middle domain-containing protein" evidence="1">
    <location>
        <begin position="24"/>
        <end position="428"/>
    </location>
</feature>
<feature type="domain" description="Hydrazine synthase alpha subunit middle" evidence="2">
    <location>
        <begin position="347"/>
        <end position="401"/>
    </location>
</feature>
<evidence type="ECO:0000313" key="3">
    <source>
        <dbReference type="EMBL" id="QOY86145.1"/>
    </source>
</evidence>
<protein>
    <recommendedName>
        <fullName evidence="2">Hydrazine synthase alpha subunit middle domain-containing protein</fullName>
    </recommendedName>
</protein>
<keyword evidence="1" id="KW-0732">Signal</keyword>
<dbReference type="InterPro" id="IPR011042">
    <property type="entry name" value="6-blade_b-propeller_TolB-like"/>
</dbReference>
<organism evidence="3 4">
    <name type="scientific">Paludibaculum fermentans</name>
    <dbReference type="NCBI Taxonomy" id="1473598"/>
    <lineage>
        <taxon>Bacteria</taxon>
        <taxon>Pseudomonadati</taxon>
        <taxon>Acidobacteriota</taxon>
        <taxon>Terriglobia</taxon>
        <taxon>Bryobacterales</taxon>
        <taxon>Bryobacteraceae</taxon>
        <taxon>Paludibaculum</taxon>
    </lineage>
</organism>
<gene>
    <name evidence="3" type="ORF">IRI77_25490</name>
</gene>
<proteinExistence type="predicted"/>
<dbReference type="Pfam" id="PF18582">
    <property type="entry name" value="HZS_alpha"/>
    <property type="match status" value="1"/>
</dbReference>
<accession>A0A7S7NM95</accession>
<dbReference type="AlphaFoldDB" id="A0A7S7NM95"/>
<name>A0A7S7NM95_PALFE</name>
<keyword evidence="4" id="KW-1185">Reference proteome</keyword>
<dbReference type="EMBL" id="CP063849">
    <property type="protein sequence ID" value="QOY86145.1"/>
    <property type="molecule type" value="Genomic_DNA"/>
</dbReference>
<dbReference type="SUPFAM" id="SSF69304">
    <property type="entry name" value="Tricorn protease N-terminal domain"/>
    <property type="match status" value="1"/>
</dbReference>
<dbReference type="InterPro" id="IPR040698">
    <property type="entry name" value="HZS_alpha_mid"/>
</dbReference>
<feature type="signal peptide" evidence="1">
    <location>
        <begin position="1"/>
        <end position="23"/>
    </location>
</feature>
<reference evidence="3 4" key="1">
    <citation type="submission" date="2020-10" db="EMBL/GenBank/DDBJ databases">
        <title>Complete genome sequence of Paludibaculum fermentans P105T, a facultatively anaerobic acidobacterium capable of dissimilatory Fe(III) reduction.</title>
        <authorList>
            <person name="Dedysh S.N."/>
            <person name="Beletsky A.V."/>
            <person name="Kulichevskaya I.S."/>
            <person name="Mardanov A.V."/>
            <person name="Ravin N.V."/>
        </authorList>
    </citation>
    <scope>NUCLEOTIDE SEQUENCE [LARGE SCALE GENOMIC DNA]</scope>
    <source>
        <strain evidence="3 4">P105</strain>
    </source>
</reference>
<evidence type="ECO:0000256" key="1">
    <source>
        <dbReference type="SAM" id="SignalP"/>
    </source>
</evidence>
<dbReference type="Gene3D" id="2.120.10.30">
    <property type="entry name" value="TolB, C-terminal domain"/>
    <property type="match status" value="1"/>
</dbReference>
<sequence length="428" mass="45112">MIVRGMVLTAAMTAAWGADGALAAAGAMAPGSAGLVVTQARAGHGERLYLLEWTGRGRVLSDGFAAAADPDVSFDGKRILFAGRRAAGEPWQVFEMNADGGGVRQISHEKGGCRQPVYQSRIFSLDIPEPWPQVAFVCGGALYSSKLDGSDVQRLTYAGQSDTGPAMLPEGRMIYSSGGRLFGINLDGTDYALFTGGLNARTAAAVGRKVVFVEAAGQLSMVTQERPLHSHSALTAAADGVFAAPAALGEGSVVVAKKGPAGWGLWRLELATRKQTPLYDSPEFDELQAKVVGPHEQPDGRGTVVETEAPSGHLYCLSVYTSDRPAAAGSIRKVRVLTGPEAAPVRLGELAVEADGSFHLEIPANTKVKLQTLDAAGQVMRSSGWVWVRNKENRGCIGCHEDPELAPENVEAQAVIKKPVRLGLGDKK</sequence>